<dbReference type="Proteomes" id="UP001151760">
    <property type="component" value="Unassembled WGS sequence"/>
</dbReference>
<reference evidence="1" key="1">
    <citation type="journal article" date="2022" name="Int. J. Mol. Sci.">
        <title>Draft Genome of Tanacetum Coccineum: Genomic Comparison of Closely Related Tanacetum-Family Plants.</title>
        <authorList>
            <person name="Yamashiro T."/>
            <person name="Shiraishi A."/>
            <person name="Nakayama K."/>
            <person name="Satake H."/>
        </authorList>
    </citation>
    <scope>NUCLEOTIDE SEQUENCE</scope>
</reference>
<keyword evidence="2" id="KW-1185">Reference proteome</keyword>
<name>A0ABQ4XSK4_9ASTR</name>
<accession>A0ABQ4XSK4</accession>
<proteinExistence type="predicted"/>
<evidence type="ECO:0000313" key="2">
    <source>
        <dbReference type="Proteomes" id="UP001151760"/>
    </source>
</evidence>
<evidence type="ECO:0000313" key="1">
    <source>
        <dbReference type="EMBL" id="GJS68364.1"/>
    </source>
</evidence>
<dbReference type="EMBL" id="BQNB010009784">
    <property type="protein sequence ID" value="GJS68364.1"/>
    <property type="molecule type" value="Genomic_DNA"/>
</dbReference>
<protein>
    <submittedName>
        <fullName evidence="1">Uncharacterized protein</fullName>
    </submittedName>
</protein>
<sequence>MKKMCTVAGDGVRNPCDVVRTSKRRRQDFLTTSELNRLKEALEDSAKRRRQDYKMYMLRTNLKKEKGMSEITNSTVDVADYVVVVIAADNDCRSSTF</sequence>
<organism evidence="1 2">
    <name type="scientific">Tanacetum coccineum</name>
    <dbReference type="NCBI Taxonomy" id="301880"/>
    <lineage>
        <taxon>Eukaryota</taxon>
        <taxon>Viridiplantae</taxon>
        <taxon>Streptophyta</taxon>
        <taxon>Embryophyta</taxon>
        <taxon>Tracheophyta</taxon>
        <taxon>Spermatophyta</taxon>
        <taxon>Magnoliopsida</taxon>
        <taxon>eudicotyledons</taxon>
        <taxon>Gunneridae</taxon>
        <taxon>Pentapetalae</taxon>
        <taxon>asterids</taxon>
        <taxon>campanulids</taxon>
        <taxon>Asterales</taxon>
        <taxon>Asteraceae</taxon>
        <taxon>Asteroideae</taxon>
        <taxon>Anthemideae</taxon>
        <taxon>Anthemidinae</taxon>
        <taxon>Tanacetum</taxon>
    </lineage>
</organism>
<reference evidence="1" key="2">
    <citation type="submission" date="2022-01" db="EMBL/GenBank/DDBJ databases">
        <authorList>
            <person name="Yamashiro T."/>
            <person name="Shiraishi A."/>
            <person name="Satake H."/>
            <person name="Nakayama K."/>
        </authorList>
    </citation>
    <scope>NUCLEOTIDE SEQUENCE</scope>
</reference>
<comment type="caution">
    <text evidence="1">The sequence shown here is derived from an EMBL/GenBank/DDBJ whole genome shotgun (WGS) entry which is preliminary data.</text>
</comment>
<gene>
    <name evidence="1" type="ORF">Tco_0682929</name>
</gene>